<dbReference type="GeneID" id="19685864"/>
<protein>
    <submittedName>
        <fullName evidence="1">Uncharacterized protein</fullName>
    </submittedName>
</protein>
<accession>A0A060AFK6</accession>
<dbReference type="OrthoDB" id="33687at10239"/>
<proteinExistence type="predicted"/>
<gene>
    <name evidence="1" type="ORF">PHAGE6E_123</name>
</gene>
<dbReference type="EMBL" id="KJ804259">
    <property type="protein sequence ID" value="AIA64149.1"/>
    <property type="molecule type" value="Genomic_DNA"/>
</dbReference>
<dbReference type="RefSeq" id="YP_009042628.1">
    <property type="nucleotide sequence ID" value="NC_024355.1"/>
</dbReference>
<evidence type="ECO:0000313" key="1">
    <source>
        <dbReference type="EMBL" id="AIA64149.1"/>
    </source>
</evidence>
<dbReference type="KEGG" id="vg:19685864"/>
<name>A0A060AFK6_9CAUD</name>
<keyword evidence="2" id="KW-1185">Reference proteome</keyword>
<dbReference type="Proteomes" id="UP000026999">
    <property type="component" value="Segment"/>
</dbReference>
<reference evidence="1 2" key="1">
    <citation type="journal article" date="2014" name="Genome Announc.">
        <title>Complete Genome Sequence of a Staphylococcus epidermidis Bacteriophage Isolated from the Anterior Nares of Humans.</title>
        <authorList>
            <person name="Aswani V.H."/>
            <person name="Tremblay D.M."/>
            <person name="Moineau S."/>
            <person name="Shukla S.K."/>
        </authorList>
    </citation>
    <scope>NUCLEOTIDE SEQUENCE [LARGE SCALE GENOMIC DNA]</scope>
</reference>
<evidence type="ECO:0000313" key="2">
    <source>
        <dbReference type="Proteomes" id="UP000026999"/>
    </source>
</evidence>
<sequence length="87" mass="9763">MKEIKLDDLMSVEQIKEQLTILGSHLLQNAINNTDGTVGEIRKYLFSVMDTVYEKGSSLDTSETLIALSEEVLDTLDNSVEELKPFN</sequence>
<organism evidence="1 2">
    <name type="scientific">Staphylococcus phage 6ec</name>
    <dbReference type="NCBI Taxonomy" id="1500386"/>
    <lineage>
        <taxon>Viruses</taxon>
        <taxon>Duplodnaviria</taxon>
        <taxon>Heunggongvirae</taxon>
        <taxon>Uroviricota</taxon>
        <taxon>Caudoviricetes</taxon>
        <taxon>Sextaecvirus</taxon>
        <taxon>Sextaecvirus sextaec</taxon>
    </lineage>
</organism>